<feature type="compositionally biased region" description="Basic and acidic residues" evidence="1">
    <location>
        <begin position="269"/>
        <end position="285"/>
    </location>
</feature>
<reference evidence="2 3" key="2">
    <citation type="journal article" date="2012" name="Proc. Natl. Acad. Sci. U.S.A.">
        <title>Gain and loss of multiple functionally related, horizontally transferred genes in the reduced genomes of two microsporidian parasites.</title>
        <authorList>
            <person name="Pombert J.-F."/>
            <person name="Selman M."/>
            <person name="Burki F."/>
            <person name="Bardell F.T."/>
            <person name="Farinelli L."/>
            <person name="Solter L.F."/>
            <person name="Whitman D.W."/>
            <person name="Weiss L.M."/>
            <person name="Corradi N."/>
            <person name="Keeling P.J."/>
        </authorList>
    </citation>
    <scope>NUCLEOTIDE SEQUENCE [LARGE SCALE GENOMIC DNA]</scope>
    <source>
        <strain evidence="2 3">ATCC 50506</strain>
    </source>
</reference>
<evidence type="ECO:0000256" key="1">
    <source>
        <dbReference type="SAM" id="MobiDB-lite"/>
    </source>
</evidence>
<dbReference type="Proteomes" id="UP000002313">
    <property type="component" value="Chromosome VII"/>
</dbReference>
<dbReference type="AlphaFoldDB" id="E0S876"/>
<gene>
    <name evidence="2" type="ORF">Eint_071520</name>
</gene>
<dbReference type="HOGENOM" id="CLU_526783_0_0_1"/>
<organism evidence="2 3">
    <name type="scientific">Encephalitozoon intestinalis (strain ATCC 50506)</name>
    <name type="common">Microsporidian parasite</name>
    <name type="synonym">Septata intestinalis</name>
    <dbReference type="NCBI Taxonomy" id="876142"/>
    <lineage>
        <taxon>Eukaryota</taxon>
        <taxon>Fungi</taxon>
        <taxon>Fungi incertae sedis</taxon>
        <taxon>Microsporidia</taxon>
        <taxon>Unikaryonidae</taxon>
        <taxon>Encephalitozoon</taxon>
    </lineage>
</organism>
<accession>E0S876</accession>
<feature type="compositionally biased region" description="Basic and acidic residues" evidence="1">
    <location>
        <begin position="220"/>
        <end position="229"/>
    </location>
</feature>
<feature type="region of interest" description="Disordered" evidence="1">
    <location>
        <begin position="29"/>
        <end position="112"/>
    </location>
</feature>
<dbReference type="VEuPathDB" id="MicrosporidiaDB:Eint_071520"/>
<feature type="compositionally biased region" description="Low complexity" evidence="1">
    <location>
        <begin position="38"/>
        <end position="82"/>
    </location>
</feature>
<protein>
    <submittedName>
        <fullName evidence="2">Uncharacterized protein</fullName>
    </submittedName>
</protein>
<feature type="compositionally biased region" description="Acidic residues" evidence="1">
    <location>
        <begin position="138"/>
        <end position="151"/>
    </location>
</feature>
<name>E0S876_ENCIT</name>
<feature type="compositionally biased region" description="Basic and acidic residues" evidence="1">
    <location>
        <begin position="97"/>
        <end position="109"/>
    </location>
</feature>
<feature type="compositionally biased region" description="Low complexity" evidence="1">
    <location>
        <begin position="307"/>
        <end position="326"/>
    </location>
</feature>
<dbReference type="EMBL" id="CP001948">
    <property type="protein sequence ID" value="ADM11911.1"/>
    <property type="molecule type" value="Genomic_DNA"/>
</dbReference>
<feature type="compositionally biased region" description="Basic and acidic residues" evidence="1">
    <location>
        <begin position="251"/>
        <end position="260"/>
    </location>
</feature>
<evidence type="ECO:0000313" key="3">
    <source>
        <dbReference type="Proteomes" id="UP000002313"/>
    </source>
</evidence>
<feature type="region of interest" description="Disordered" evidence="1">
    <location>
        <begin position="124"/>
        <end position="176"/>
    </location>
</feature>
<dbReference type="RefSeq" id="XP_003073271.1">
    <property type="nucleotide sequence ID" value="XM_003073225.1"/>
</dbReference>
<keyword evidence="3" id="KW-1185">Reference proteome</keyword>
<reference evidence="2 3" key="1">
    <citation type="journal article" date="2010" name="Nat. Commun.">
        <title>The complete sequence of the smallest known nuclear genome from the microsporidian Encephalitozoon intestinalis.</title>
        <authorList>
            <person name="Corradi N."/>
            <person name="Pombert J.-F."/>
            <person name="Farinelli L."/>
            <person name="Didier E.S."/>
            <person name="Keeling P.J."/>
        </authorList>
    </citation>
    <scope>NUCLEOTIDE SEQUENCE [LARGE SCALE GENOMIC DNA]</scope>
    <source>
        <strain evidence="2 3">ATCC 50506</strain>
    </source>
</reference>
<dbReference type="KEGG" id="ein:Eint_071520"/>
<dbReference type="GeneID" id="9698094"/>
<feature type="compositionally biased region" description="Low complexity" evidence="1">
    <location>
        <begin position="411"/>
        <end position="423"/>
    </location>
</feature>
<evidence type="ECO:0000313" key="2">
    <source>
        <dbReference type="EMBL" id="ADM11911.1"/>
    </source>
</evidence>
<feature type="region of interest" description="Disordered" evidence="1">
    <location>
        <begin position="211"/>
        <end position="460"/>
    </location>
</feature>
<proteinExistence type="predicted"/>
<sequence length="517" mass="55037">MILALLLLGHIIRADIFDGVNLEKVLSEGLKGGGSGKSGPDSASLSLSSKKEGMSSASSPASFSSSIPSMSQASSSTVASVKKSGEEMPIVIITQESPKDKGKGKGGKEQEEEIASIVKNAIKGTKSNGLSTEKREEEDGQGESNYEEFKEESDKSKRKDKPSMINNSFSPMMAKAVGNSSDLDSYWTTVIVDNKLKKVKVNVKVMTVVESIGEAAPCSKDGDVKEKSKFWSKPGESSKSREIPSTVSVAYKKDEMKTSQDSKSSSKSNSDEKTKKTAEASRSVEPEIIPSVISSGKGTESKKESETLSASKPLSSSISLSVSASRKSNDSESASSKYRKSAESVKTSTTSTKEKSSSKETESKSTPGISTKEDSKKGNSSTVMSKSQSLAKTFSSIATVSPSVKSKKKSSSSQGSASKESSSTVSIGQKKSKEMTKDAKSISVSKSEKEDKAESGKKEVNPEMNELFYVLKNMPGKVNISKSGGKMFVEGNFVAPKEEKLKDKKFQFSGYIQAAHA</sequence>
<feature type="compositionally biased region" description="Polar residues" evidence="1">
    <location>
        <begin position="378"/>
        <end position="400"/>
    </location>
</feature>
<dbReference type="OrthoDB" id="2196336at2759"/>
<feature type="compositionally biased region" description="Basic and acidic residues" evidence="1">
    <location>
        <begin position="352"/>
        <end position="363"/>
    </location>
</feature>
<feature type="compositionally biased region" description="Basic and acidic residues" evidence="1">
    <location>
        <begin position="431"/>
        <end position="460"/>
    </location>
</feature>